<proteinExistence type="predicted"/>
<reference evidence="1 2" key="1">
    <citation type="submission" date="2024-04" db="EMBL/GenBank/DDBJ databases">
        <authorList>
            <person name="Fracassetti M."/>
        </authorList>
    </citation>
    <scope>NUCLEOTIDE SEQUENCE [LARGE SCALE GENOMIC DNA]</scope>
</reference>
<evidence type="ECO:0000313" key="1">
    <source>
        <dbReference type="EMBL" id="CAL1370723.1"/>
    </source>
</evidence>
<protein>
    <submittedName>
        <fullName evidence="1">Uncharacterized protein</fullName>
    </submittedName>
</protein>
<dbReference type="Proteomes" id="UP001497516">
    <property type="component" value="Chromosome 2"/>
</dbReference>
<accession>A0AAV2DBZ9</accession>
<sequence length="125" mass="13564">MALEVESSNAKATVKFLEGEGMILPTPDTSRIEGGALINFFGAGKLYSSMVGHIRRESEAGGAVQTMVFEAEDVNRFDEEQGTCSAGQLESEGIKLKIFNLEFSVRNVKKNEAKMGELVGDFDIP</sequence>
<evidence type="ECO:0000313" key="2">
    <source>
        <dbReference type="Proteomes" id="UP001497516"/>
    </source>
</evidence>
<organism evidence="1 2">
    <name type="scientific">Linum trigynum</name>
    <dbReference type="NCBI Taxonomy" id="586398"/>
    <lineage>
        <taxon>Eukaryota</taxon>
        <taxon>Viridiplantae</taxon>
        <taxon>Streptophyta</taxon>
        <taxon>Embryophyta</taxon>
        <taxon>Tracheophyta</taxon>
        <taxon>Spermatophyta</taxon>
        <taxon>Magnoliopsida</taxon>
        <taxon>eudicotyledons</taxon>
        <taxon>Gunneridae</taxon>
        <taxon>Pentapetalae</taxon>
        <taxon>rosids</taxon>
        <taxon>fabids</taxon>
        <taxon>Malpighiales</taxon>
        <taxon>Linaceae</taxon>
        <taxon>Linum</taxon>
    </lineage>
</organism>
<dbReference type="EMBL" id="OZ034815">
    <property type="protein sequence ID" value="CAL1370723.1"/>
    <property type="molecule type" value="Genomic_DNA"/>
</dbReference>
<keyword evidence="2" id="KW-1185">Reference proteome</keyword>
<name>A0AAV2DBZ9_9ROSI</name>
<gene>
    <name evidence="1" type="ORF">LTRI10_LOCUS12828</name>
</gene>
<dbReference type="AlphaFoldDB" id="A0AAV2DBZ9"/>